<accession>A0AA41YWE2</accession>
<dbReference type="PANTHER" id="PTHR43806:SF11">
    <property type="entry name" value="CEREVISIN-RELATED"/>
    <property type="match status" value="1"/>
</dbReference>
<reference evidence="7" key="1">
    <citation type="submission" date="2022-05" db="EMBL/GenBank/DDBJ databases">
        <authorList>
            <person name="Pankratov T."/>
        </authorList>
    </citation>
    <scope>NUCLEOTIDE SEQUENCE</scope>
    <source>
        <strain evidence="7">BP6-180914</strain>
    </source>
</reference>
<dbReference type="PROSITE" id="PS51892">
    <property type="entry name" value="SUBTILASE"/>
    <property type="match status" value="1"/>
</dbReference>
<comment type="caution">
    <text evidence="5">Lacks conserved residue(s) required for the propagation of feature annotation.</text>
</comment>
<evidence type="ECO:0000259" key="6">
    <source>
        <dbReference type="Pfam" id="PF00082"/>
    </source>
</evidence>
<dbReference type="EMBL" id="JAMOIM010000011">
    <property type="protein sequence ID" value="MCW6509816.1"/>
    <property type="molecule type" value="Genomic_DNA"/>
</dbReference>
<dbReference type="RefSeq" id="WP_282586184.1">
    <property type="nucleotide sequence ID" value="NZ_JAMOIM010000011.1"/>
</dbReference>
<dbReference type="Proteomes" id="UP001165667">
    <property type="component" value="Unassembled WGS sequence"/>
</dbReference>
<evidence type="ECO:0000256" key="1">
    <source>
        <dbReference type="ARBA" id="ARBA00011073"/>
    </source>
</evidence>
<dbReference type="PRINTS" id="PR00723">
    <property type="entry name" value="SUBTILISIN"/>
</dbReference>
<proteinExistence type="inferred from homology"/>
<dbReference type="AlphaFoldDB" id="A0AA41YWE2"/>
<evidence type="ECO:0000256" key="5">
    <source>
        <dbReference type="PROSITE-ProRule" id="PRU01240"/>
    </source>
</evidence>
<dbReference type="InterPro" id="IPR023828">
    <property type="entry name" value="Peptidase_S8_Ser-AS"/>
</dbReference>
<dbReference type="Gene3D" id="3.40.50.200">
    <property type="entry name" value="Peptidase S8/S53 domain"/>
    <property type="match status" value="2"/>
</dbReference>
<evidence type="ECO:0000256" key="3">
    <source>
        <dbReference type="ARBA" id="ARBA00022801"/>
    </source>
</evidence>
<name>A0AA41YWE2_9HYPH</name>
<feature type="domain" description="Peptidase S8/S53" evidence="6">
    <location>
        <begin position="453"/>
        <end position="589"/>
    </location>
</feature>
<dbReference type="InterPro" id="IPR050131">
    <property type="entry name" value="Peptidase_S8_subtilisin-like"/>
</dbReference>
<evidence type="ECO:0000313" key="7">
    <source>
        <dbReference type="EMBL" id="MCW6509816.1"/>
    </source>
</evidence>
<gene>
    <name evidence="7" type="ORF">M8523_17505</name>
</gene>
<dbReference type="GO" id="GO:0004252">
    <property type="term" value="F:serine-type endopeptidase activity"/>
    <property type="evidence" value="ECO:0007669"/>
    <property type="project" value="InterPro"/>
</dbReference>
<comment type="similarity">
    <text evidence="1 5">Belongs to the peptidase S8 family.</text>
</comment>
<keyword evidence="4" id="KW-0720">Serine protease</keyword>
<dbReference type="Pfam" id="PF00082">
    <property type="entry name" value="Peptidase_S8"/>
    <property type="match status" value="1"/>
</dbReference>
<comment type="caution">
    <text evidence="7">The sequence shown here is derived from an EMBL/GenBank/DDBJ whole genome shotgun (WGS) entry which is preliminary data.</text>
</comment>
<keyword evidence="3" id="KW-0378">Hydrolase</keyword>
<evidence type="ECO:0000256" key="4">
    <source>
        <dbReference type="ARBA" id="ARBA00022825"/>
    </source>
</evidence>
<protein>
    <submittedName>
        <fullName evidence="7">S8 family serine peptidase</fullName>
    </submittedName>
</protein>
<dbReference type="PROSITE" id="PS00138">
    <property type="entry name" value="SUBTILASE_SER"/>
    <property type="match status" value="1"/>
</dbReference>
<dbReference type="InterPro" id="IPR015500">
    <property type="entry name" value="Peptidase_S8_subtilisin-rel"/>
</dbReference>
<dbReference type="InterPro" id="IPR000209">
    <property type="entry name" value="Peptidase_S8/S53_dom"/>
</dbReference>
<dbReference type="SUPFAM" id="SSF52743">
    <property type="entry name" value="Subtilisin-like"/>
    <property type="match status" value="1"/>
</dbReference>
<organism evidence="7 8">
    <name type="scientific">Lichenifustis flavocetrariae</name>
    <dbReference type="NCBI Taxonomy" id="2949735"/>
    <lineage>
        <taxon>Bacteria</taxon>
        <taxon>Pseudomonadati</taxon>
        <taxon>Pseudomonadota</taxon>
        <taxon>Alphaproteobacteria</taxon>
        <taxon>Hyphomicrobiales</taxon>
        <taxon>Lichenihabitantaceae</taxon>
        <taxon>Lichenifustis</taxon>
    </lineage>
</organism>
<evidence type="ECO:0000313" key="8">
    <source>
        <dbReference type="Proteomes" id="UP001165667"/>
    </source>
</evidence>
<sequence length="616" mass="63341">MSWMRGNCQLSAGVLSVCTVLIGTRSFAGDQTPFNADAIAQIQSAQVEKNSRTPIEMKMSSDLLILSRPESSSVANRAALAHQVITGVDGRISVNVFGVVSDKLKQEITDLGGTVKSSVSERNILNVEIPSSSIKELAAKPEVTYLRPSPQGTVEAIGTGESDVAGEVAHDAAAARAKFGVNGTGVSVCVLSDSVDHLGEAQDAGAVGDVQILPGQQGHGKGEGTAMLEILHRIAPGAMLKFATGLESDVGMAANIKQFTASGCRIIVDDILYFDESPFQDGLIAQAVDEASQAGVLYFSAAANNGNVQHHTAGTWQGDFLDGGPVNDSAGKEIGRYVSFAAPGEQQQATGNLVSKNPMTGRSESTADLFWNDPLGHSSNEYDLYAVNSDGSIAHSSNSPSIGASDPYQTVPISAGQRLVVVKMSKAAPRYLYLDTNRLALQVATSGAVRGHNAADGENAFSVGAVNVSSPPGVFAAGGNLAVAGYSSDGPRHLYYEVDGSFITPADLTRTGGRIVKKPDFCAADGVDTGVPGFSHFTGTSAAAPHAAAIAALLMSFNSHLTGKQIRGALTSTAIPIGGPNPDVASGAGILMPTAALGSIATAGAAMSSDDPVQRK</sequence>
<evidence type="ECO:0000256" key="2">
    <source>
        <dbReference type="ARBA" id="ARBA00022670"/>
    </source>
</evidence>
<dbReference type="GO" id="GO:0006508">
    <property type="term" value="P:proteolysis"/>
    <property type="evidence" value="ECO:0007669"/>
    <property type="project" value="UniProtKB-KW"/>
</dbReference>
<dbReference type="InterPro" id="IPR036852">
    <property type="entry name" value="Peptidase_S8/S53_dom_sf"/>
</dbReference>
<dbReference type="PANTHER" id="PTHR43806">
    <property type="entry name" value="PEPTIDASE S8"/>
    <property type="match status" value="1"/>
</dbReference>
<keyword evidence="2" id="KW-0645">Protease</keyword>
<keyword evidence="8" id="KW-1185">Reference proteome</keyword>